<evidence type="ECO:0000313" key="3">
    <source>
        <dbReference type="EMBL" id="GLS67916.1"/>
    </source>
</evidence>
<dbReference type="Proteomes" id="UP001156856">
    <property type="component" value="Unassembled WGS sequence"/>
</dbReference>
<evidence type="ECO:0000313" key="5">
    <source>
        <dbReference type="Proteomes" id="UP001156856"/>
    </source>
</evidence>
<keyword evidence="1" id="KW-0472">Membrane</keyword>
<accession>A0A512J6Y1</accession>
<evidence type="ECO:0000313" key="4">
    <source>
        <dbReference type="Proteomes" id="UP000321960"/>
    </source>
</evidence>
<keyword evidence="1" id="KW-0812">Transmembrane</keyword>
<protein>
    <submittedName>
        <fullName evidence="2">Uncharacterized protein</fullName>
    </submittedName>
</protein>
<dbReference type="RefSeq" id="WP_147027265.1">
    <property type="nucleotide sequence ID" value="NZ_BJZU01000076.1"/>
</dbReference>
<organism evidence="2 4">
    <name type="scientific">Methylobacterium oxalidis</name>
    <dbReference type="NCBI Taxonomy" id="944322"/>
    <lineage>
        <taxon>Bacteria</taxon>
        <taxon>Pseudomonadati</taxon>
        <taxon>Pseudomonadota</taxon>
        <taxon>Alphaproteobacteria</taxon>
        <taxon>Hyphomicrobiales</taxon>
        <taxon>Methylobacteriaceae</taxon>
        <taxon>Methylobacterium</taxon>
    </lineage>
</organism>
<comment type="caution">
    <text evidence="2">The sequence shown here is derived from an EMBL/GenBank/DDBJ whole genome shotgun (WGS) entry which is preliminary data.</text>
</comment>
<evidence type="ECO:0000313" key="2">
    <source>
        <dbReference type="EMBL" id="GEP05717.1"/>
    </source>
</evidence>
<reference evidence="5" key="2">
    <citation type="journal article" date="2019" name="Int. J. Syst. Evol. Microbiol.">
        <title>The Global Catalogue of Microorganisms (GCM) 10K type strain sequencing project: providing services to taxonomists for standard genome sequencing and annotation.</title>
        <authorList>
            <consortium name="The Broad Institute Genomics Platform"/>
            <consortium name="The Broad Institute Genome Sequencing Center for Infectious Disease"/>
            <person name="Wu L."/>
            <person name="Ma J."/>
        </authorList>
    </citation>
    <scope>NUCLEOTIDE SEQUENCE [LARGE SCALE GENOMIC DNA]</scope>
    <source>
        <strain evidence="5">NBRC 107715</strain>
    </source>
</reference>
<keyword evidence="1" id="KW-1133">Transmembrane helix</keyword>
<dbReference type="EMBL" id="BJZU01000076">
    <property type="protein sequence ID" value="GEP05717.1"/>
    <property type="molecule type" value="Genomic_DNA"/>
</dbReference>
<reference evidence="3" key="4">
    <citation type="submission" date="2023-01" db="EMBL/GenBank/DDBJ databases">
        <title>Draft genome sequence of Methylobacterium oxalidis strain NBRC 107715.</title>
        <authorList>
            <person name="Sun Q."/>
            <person name="Mori K."/>
        </authorList>
    </citation>
    <scope>NUCLEOTIDE SEQUENCE</scope>
    <source>
        <strain evidence="3">NBRC 107715</strain>
    </source>
</reference>
<dbReference type="AlphaFoldDB" id="A0A512J6Y1"/>
<keyword evidence="5" id="KW-1185">Reference proteome</keyword>
<feature type="transmembrane region" description="Helical" evidence="1">
    <location>
        <begin position="6"/>
        <end position="27"/>
    </location>
</feature>
<dbReference type="EMBL" id="BSPK01000118">
    <property type="protein sequence ID" value="GLS67916.1"/>
    <property type="molecule type" value="Genomic_DNA"/>
</dbReference>
<feature type="transmembrane region" description="Helical" evidence="1">
    <location>
        <begin position="39"/>
        <end position="59"/>
    </location>
</feature>
<reference evidence="2 4" key="3">
    <citation type="submission" date="2019-07" db="EMBL/GenBank/DDBJ databases">
        <title>Whole genome shotgun sequence of Methylobacterium oxalidis NBRC 107715.</title>
        <authorList>
            <person name="Hosoyama A."/>
            <person name="Uohara A."/>
            <person name="Ohji S."/>
            <person name="Ichikawa N."/>
        </authorList>
    </citation>
    <scope>NUCLEOTIDE SEQUENCE [LARGE SCALE GENOMIC DNA]</scope>
    <source>
        <strain evidence="2 4">NBRC 107715</strain>
    </source>
</reference>
<name>A0A512J6Y1_9HYPH</name>
<evidence type="ECO:0000256" key="1">
    <source>
        <dbReference type="SAM" id="Phobius"/>
    </source>
</evidence>
<proteinExistence type="predicted"/>
<gene>
    <name evidence="3" type="ORF">GCM10007888_63010</name>
    <name evidence="2" type="ORF">MOX02_37550</name>
</gene>
<reference evidence="3" key="1">
    <citation type="journal article" date="2014" name="Int. J. Syst. Evol. Microbiol.">
        <title>Complete genome of a new Firmicutes species belonging to the dominant human colonic microbiota ('Ruminococcus bicirculans') reveals two chromosomes and a selective capacity to utilize plant glucans.</title>
        <authorList>
            <consortium name="NISC Comparative Sequencing Program"/>
            <person name="Wegmann U."/>
            <person name="Louis P."/>
            <person name="Goesmann A."/>
            <person name="Henrissat B."/>
            <person name="Duncan S.H."/>
            <person name="Flint H.J."/>
        </authorList>
    </citation>
    <scope>NUCLEOTIDE SEQUENCE</scope>
    <source>
        <strain evidence="3">NBRC 107715</strain>
    </source>
</reference>
<dbReference type="Proteomes" id="UP000321960">
    <property type="component" value="Unassembled WGS sequence"/>
</dbReference>
<sequence>MPVIGLSLAIIPVLAVLAARAIFKLLFLPFHLVRYMVRGRAALALALTTGVCLSAALAWNGHGTPAAAPTVVAAR</sequence>